<dbReference type="GO" id="GO:0005730">
    <property type="term" value="C:nucleolus"/>
    <property type="evidence" value="ECO:0007669"/>
    <property type="project" value="UniProtKB-SubCell"/>
</dbReference>
<dbReference type="Proteomes" id="UP001219355">
    <property type="component" value="Chromosome 4"/>
</dbReference>
<evidence type="ECO:0000259" key="6">
    <source>
        <dbReference type="Pfam" id="PF14382"/>
    </source>
</evidence>
<dbReference type="Gene3D" id="2.40.50.140">
    <property type="entry name" value="Nucleic acid-binding proteins"/>
    <property type="match status" value="1"/>
</dbReference>
<dbReference type="PANTHER" id="PTHR12686">
    <property type="entry name" value="3'-5' EXORIBONUCLEASE CSL4-RELATED"/>
    <property type="match status" value="1"/>
</dbReference>
<dbReference type="PANTHER" id="PTHR12686:SF8">
    <property type="entry name" value="EXOSOME COMPLEX COMPONENT CSL4"/>
    <property type="match status" value="1"/>
</dbReference>
<feature type="domain" description="Exosome complex component CSL4 C-terminal" evidence="5">
    <location>
        <begin position="111"/>
        <end position="221"/>
    </location>
</feature>
<dbReference type="InterPro" id="IPR019495">
    <property type="entry name" value="EXOSC1_C"/>
</dbReference>
<dbReference type="SUPFAM" id="SSF110324">
    <property type="entry name" value="Ribosomal L27 protein-like"/>
    <property type="match status" value="1"/>
</dbReference>
<proteinExistence type="predicted"/>
<evidence type="ECO:0000259" key="5">
    <source>
        <dbReference type="Pfam" id="PF10447"/>
    </source>
</evidence>
<evidence type="ECO:0000256" key="4">
    <source>
        <dbReference type="SAM" id="MobiDB-lite"/>
    </source>
</evidence>
<evidence type="ECO:0000313" key="8">
    <source>
        <dbReference type="Proteomes" id="UP001219355"/>
    </source>
</evidence>
<keyword evidence="2" id="KW-0963">Cytoplasm</keyword>
<comment type="subcellular location">
    <subcellularLocation>
        <location evidence="1">Nucleus</location>
        <location evidence="1">Nucleolus</location>
    </subcellularLocation>
</comment>
<feature type="region of interest" description="Disordered" evidence="4">
    <location>
        <begin position="247"/>
        <end position="281"/>
    </location>
</feature>
<feature type="compositionally biased region" description="Acidic residues" evidence="4">
    <location>
        <begin position="272"/>
        <end position="281"/>
    </location>
</feature>
<organism evidence="7 8">
    <name type="scientific">Emydomyces testavorans</name>
    <dbReference type="NCBI Taxonomy" id="2070801"/>
    <lineage>
        <taxon>Eukaryota</taxon>
        <taxon>Fungi</taxon>
        <taxon>Dikarya</taxon>
        <taxon>Ascomycota</taxon>
        <taxon>Pezizomycotina</taxon>
        <taxon>Eurotiomycetes</taxon>
        <taxon>Eurotiomycetidae</taxon>
        <taxon>Onygenales</taxon>
        <taxon>Nannizziopsiaceae</taxon>
        <taxon>Emydomyces</taxon>
    </lineage>
</organism>
<dbReference type="InterPro" id="IPR012340">
    <property type="entry name" value="NA-bd_OB-fold"/>
</dbReference>
<dbReference type="Pfam" id="PF10447">
    <property type="entry name" value="EXOSC1"/>
    <property type="match status" value="1"/>
</dbReference>
<dbReference type="GO" id="GO:0003723">
    <property type="term" value="F:RNA binding"/>
    <property type="evidence" value="ECO:0007669"/>
    <property type="project" value="InterPro"/>
</dbReference>
<dbReference type="GO" id="GO:0006396">
    <property type="term" value="P:RNA processing"/>
    <property type="evidence" value="ECO:0007669"/>
    <property type="project" value="InterPro"/>
</dbReference>
<evidence type="ECO:0000256" key="1">
    <source>
        <dbReference type="ARBA" id="ARBA00004604"/>
    </source>
</evidence>
<name>A0AAF0DNR7_9EURO</name>
<dbReference type="GO" id="GO:0005737">
    <property type="term" value="C:cytoplasm"/>
    <property type="evidence" value="ECO:0007669"/>
    <property type="project" value="TreeGrafter"/>
</dbReference>
<dbReference type="EMBL" id="CP120630">
    <property type="protein sequence ID" value="WEW61102.1"/>
    <property type="molecule type" value="Genomic_DNA"/>
</dbReference>
<dbReference type="InterPro" id="IPR025721">
    <property type="entry name" value="Exosome_cplx_N_dom"/>
</dbReference>
<keyword evidence="7" id="KW-0378">Hydrolase</keyword>
<reference evidence="7" key="1">
    <citation type="submission" date="2023-03" db="EMBL/GenBank/DDBJ databases">
        <title>Emydomyces testavorans Genome Sequence.</title>
        <authorList>
            <person name="Hoyer L."/>
        </authorList>
    </citation>
    <scope>NUCLEOTIDE SEQUENCE</scope>
    <source>
        <strain evidence="7">16-2883</strain>
    </source>
</reference>
<feature type="compositionally biased region" description="Low complexity" evidence="4">
    <location>
        <begin position="76"/>
        <end position="85"/>
    </location>
</feature>
<keyword evidence="7" id="KW-0269">Exonuclease</keyword>
<sequence length="323" mass="33637">MATPPLPSIAVPGQQLADSLSYTSGPGTYIRDNSICASIPGSVIVRRDAHADPKGPRSKILTIARSHEPSATSSHNNNNNNNINNTLPQKTGLTLLGSTNKPAPLRFNTTLPTVGSIVLGRVTRVQKRQATISILIVLPPQTLTTLDPVCSSSSSSDDDTDLPAILASASTSTTADFLNADELRPQALIRKEDVRAVEKDRVVMEESFRVGDIVRAVVVSVGDQAAYYASTAGNELGVVMARSSSVVEGDGEREGGGGQGLGGNMMFPGDEGSGDGEGGDEEGCEAVLRGAFLGKGVFARAVDDICLLEGLTAAFRTAAWKSG</sequence>
<feature type="region of interest" description="Disordered" evidence="4">
    <location>
        <begin position="67"/>
        <end position="96"/>
    </location>
</feature>
<dbReference type="SUPFAM" id="SSF50249">
    <property type="entry name" value="Nucleic acid-binding proteins"/>
    <property type="match status" value="1"/>
</dbReference>
<dbReference type="GO" id="GO:0004527">
    <property type="term" value="F:exonuclease activity"/>
    <property type="evidence" value="ECO:0007669"/>
    <property type="project" value="UniProtKB-KW"/>
</dbReference>
<dbReference type="AlphaFoldDB" id="A0AAF0DNR7"/>
<keyword evidence="8" id="KW-1185">Reference proteome</keyword>
<evidence type="ECO:0000313" key="7">
    <source>
        <dbReference type="EMBL" id="WEW61102.1"/>
    </source>
</evidence>
<feature type="domain" description="Exosome complex component N-terminal" evidence="6">
    <location>
        <begin position="9"/>
        <end position="45"/>
    </location>
</feature>
<dbReference type="Gene3D" id="2.40.50.100">
    <property type="match status" value="1"/>
</dbReference>
<dbReference type="Pfam" id="PF14382">
    <property type="entry name" value="ECR1_N"/>
    <property type="match status" value="1"/>
</dbReference>
<gene>
    <name evidence="7" type="primary">CSL4</name>
    <name evidence="7" type="ORF">PRK78_006591</name>
</gene>
<keyword evidence="3" id="KW-0271">Exosome</keyword>
<feature type="compositionally biased region" description="Polar residues" evidence="4">
    <location>
        <begin position="86"/>
        <end position="96"/>
    </location>
</feature>
<protein>
    <submittedName>
        <fullName evidence="7">Exosome 3'-&gt;5 exonuclease subunit ski4 (Csl4)</fullName>
    </submittedName>
</protein>
<evidence type="ECO:0000256" key="2">
    <source>
        <dbReference type="ARBA" id="ARBA00022490"/>
    </source>
</evidence>
<accession>A0AAF0DNR7</accession>
<dbReference type="GO" id="GO:0000176">
    <property type="term" value="C:nuclear exosome (RNase complex)"/>
    <property type="evidence" value="ECO:0007669"/>
    <property type="project" value="TreeGrafter"/>
</dbReference>
<evidence type="ECO:0000256" key="3">
    <source>
        <dbReference type="ARBA" id="ARBA00022835"/>
    </source>
</evidence>
<keyword evidence="7" id="KW-0540">Nuclease</keyword>
<dbReference type="InterPro" id="IPR039771">
    <property type="entry name" value="Csl4"/>
</dbReference>